<dbReference type="SMART" id="SM01021">
    <property type="entry name" value="Bac_rhodopsin"/>
    <property type="match status" value="1"/>
</dbReference>
<evidence type="ECO:0000256" key="12">
    <source>
        <dbReference type="SAM" id="Phobius"/>
    </source>
</evidence>
<dbReference type="InterPro" id="IPR043476">
    <property type="entry name" value="Yro2-like_7TM"/>
</dbReference>
<keyword evidence="9 12" id="KW-0472">Membrane</keyword>
<evidence type="ECO:0000256" key="7">
    <source>
        <dbReference type="ARBA" id="ARBA00022989"/>
    </source>
</evidence>
<keyword evidence="10" id="KW-0675">Receptor</keyword>
<dbReference type="PROSITE" id="PS00950">
    <property type="entry name" value="BACTERIAL_OPSIN_1"/>
    <property type="match status" value="1"/>
</dbReference>
<keyword evidence="8" id="KW-0157">Chromophore</keyword>
<feature type="transmembrane region" description="Helical" evidence="12">
    <location>
        <begin position="466"/>
        <end position="484"/>
    </location>
</feature>
<sequence>MTQTDERTGTDIGNQSKPAACTEVVRSSGAGPSCKRASIRQADQPEAPTMQVAAKPFVAGSAMHPDFAESSIRRLCLLWRGPRIPTFELPRKRSFPDFGSIAVVCTGQKLGNTYFYSRVTFRLSPILPDLRTSPKAAGTLSPHASTIDLTRLLLSLYRSYNSRSRTCQIPHRVLVLPASGLASLSLHKLASRHLTISLELFFFLPSSTSTSTSTSSSPSTFNLQSSTINHHCIFASLLPPNLHLGPKHLSTLPLFRSVRSLVNIQSAMSSPLVARANDALNVNPNIFLYPAASDINITTRGSDVYWAVCAVMAASTIGFMGASFMVPRHNRIFYYITAGITLVASIAYFTMAANLGYAAIPVEFIRSDPKVAGVYREIFYVRYIDWVITTPLLLLDVLLTAGLPWPTILYTLLIDEVMIVTGLVGALVASSYKWGYFVFAMVALFFLAYQVLYVGKNHAYGINSSVGRTYMLCGGWTMFLWFLYPIAWGLSEGGNVISADSEAVFYSILDVLAKPVFGLILILGHRNIDPAILGLHIRDYNQQPQSAYLNANPQYAQNRRVPDQEKDSADNNNAGVLTHDSSKVVNLNEAGGNTGIAGTGTHGQSAIHPRN</sequence>
<dbReference type="OrthoDB" id="536545at2759"/>
<dbReference type="GO" id="GO:0005783">
    <property type="term" value="C:endoplasmic reticulum"/>
    <property type="evidence" value="ECO:0007669"/>
    <property type="project" value="TreeGrafter"/>
</dbReference>
<comment type="subcellular location">
    <subcellularLocation>
        <location evidence="1">Membrane</location>
        <topology evidence="1">Multi-pass membrane protein</topology>
    </subcellularLocation>
</comment>
<feature type="region of interest" description="Disordered" evidence="11">
    <location>
        <begin position="1"/>
        <end position="47"/>
    </location>
</feature>
<dbReference type="GO" id="GO:0005216">
    <property type="term" value="F:monoatomic ion channel activity"/>
    <property type="evidence" value="ECO:0007669"/>
    <property type="project" value="InterPro"/>
</dbReference>
<dbReference type="GO" id="GO:0005886">
    <property type="term" value="C:plasma membrane"/>
    <property type="evidence" value="ECO:0007669"/>
    <property type="project" value="TreeGrafter"/>
</dbReference>
<evidence type="ECO:0000256" key="6">
    <source>
        <dbReference type="ARBA" id="ARBA00022925"/>
    </source>
</evidence>
<dbReference type="SUPFAM" id="SSF81321">
    <property type="entry name" value="Family A G protein-coupled receptor-like"/>
    <property type="match status" value="1"/>
</dbReference>
<dbReference type="InterPro" id="IPR001425">
    <property type="entry name" value="Arc/bac/fun_rhodopsins"/>
</dbReference>
<dbReference type="CDD" id="cd15239">
    <property type="entry name" value="7tm_YRO2_fungal-like"/>
    <property type="match status" value="1"/>
</dbReference>
<comment type="similarity">
    <text evidence="2">Belongs to the archaeal/bacterial/fungal opsin family.</text>
</comment>
<dbReference type="PANTHER" id="PTHR28286:SF1">
    <property type="entry name" value="30 KDA HEAT SHOCK PROTEIN-RELATED"/>
    <property type="match status" value="1"/>
</dbReference>
<evidence type="ECO:0000256" key="2">
    <source>
        <dbReference type="ARBA" id="ARBA00008130"/>
    </source>
</evidence>
<evidence type="ECO:0000256" key="8">
    <source>
        <dbReference type="ARBA" id="ARBA00022991"/>
    </source>
</evidence>
<keyword evidence="6" id="KW-0681">Retinal protein</keyword>
<dbReference type="InterPro" id="IPR018229">
    <property type="entry name" value="Rhodopsin_retinal_BS"/>
</dbReference>
<keyword evidence="4" id="KW-0716">Sensory transduction</keyword>
<evidence type="ECO:0000256" key="5">
    <source>
        <dbReference type="ARBA" id="ARBA00022692"/>
    </source>
</evidence>
<dbReference type="Pfam" id="PF01036">
    <property type="entry name" value="Bac_rhodopsin"/>
    <property type="match status" value="1"/>
</dbReference>
<keyword evidence="14" id="KW-1185">Reference proteome</keyword>
<dbReference type="PRINTS" id="PR00251">
    <property type="entry name" value="BACTRLOPSIN"/>
</dbReference>
<protein>
    <submittedName>
        <fullName evidence="13">Opsin-like protein</fullName>
    </submittedName>
</protein>
<feature type="compositionally biased region" description="Gly residues" evidence="11">
    <location>
        <begin position="592"/>
        <end position="601"/>
    </location>
</feature>
<evidence type="ECO:0000256" key="1">
    <source>
        <dbReference type="ARBA" id="ARBA00004141"/>
    </source>
</evidence>
<dbReference type="InParanoid" id="K1Y8S4"/>
<proteinExistence type="inferred from homology"/>
<evidence type="ECO:0000256" key="3">
    <source>
        <dbReference type="ARBA" id="ARBA00022543"/>
    </source>
</evidence>
<dbReference type="HOGENOM" id="CLU_446930_0_0_1"/>
<keyword evidence="5 12" id="KW-0812">Transmembrane</keyword>
<evidence type="ECO:0000256" key="10">
    <source>
        <dbReference type="ARBA" id="ARBA00023170"/>
    </source>
</evidence>
<evidence type="ECO:0000256" key="11">
    <source>
        <dbReference type="SAM" id="MobiDB-lite"/>
    </source>
</evidence>
<feature type="transmembrane region" description="Helical" evidence="12">
    <location>
        <begin position="304"/>
        <end position="326"/>
    </location>
</feature>
<keyword evidence="7 12" id="KW-1133">Transmembrane helix</keyword>
<evidence type="ECO:0000313" key="13">
    <source>
        <dbReference type="EMBL" id="EKD21544.1"/>
    </source>
</evidence>
<dbReference type="GeneID" id="18756592"/>
<evidence type="ECO:0000256" key="4">
    <source>
        <dbReference type="ARBA" id="ARBA00022606"/>
    </source>
</evidence>
<feature type="transmembrane region" description="Helical" evidence="12">
    <location>
        <begin position="333"/>
        <end position="360"/>
    </location>
</feature>
<feature type="transmembrane region" description="Helical" evidence="12">
    <location>
        <begin position="408"/>
        <end position="428"/>
    </location>
</feature>
<dbReference type="AlphaFoldDB" id="K1Y8S4"/>
<dbReference type="GO" id="GO:0007602">
    <property type="term" value="P:phototransduction"/>
    <property type="evidence" value="ECO:0007669"/>
    <property type="project" value="UniProtKB-KW"/>
</dbReference>
<reference evidence="13 14" key="1">
    <citation type="journal article" date="2012" name="BMC Genomics">
        <title>Sequencing the genome of Marssonina brunnea reveals fungus-poplar co-evolution.</title>
        <authorList>
            <person name="Zhu S."/>
            <person name="Cao Y.-Z."/>
            <person name="Jiang C."/>
            <person name="Tan B.-Y."/>
            <person name="Wang Z."/>
            <person name="Feng S."/>
            <person name="Zhang L."/>
            <person name="Su X.-H."/>
            <person name="Brejova B."/>
            <person name="Vinar T."/>
            <person name="Xu M."/>
            <person name="Wang M.-X."/>
            <person name="Zhang S.-G."/>
            <person name="Huang M.-R."/>
            <person name="Wu R."/>
            <person name="Zhou Y."/>
        </authorList>
    </citation>
    <scope>NUCLEOTIDE SEQUENCE [LARGE SCALE GENOMIC DNA]</scope>
    <source>
        <strain evidence="13 14">MB_m1</strain>
    </source>
</reference>
<dbReference type="GO" id="GO:0009881">
    <property type="term" value="F:photoreceptor activity"/>
    <property type="evidence" value="ECO:0007669"/>
    <property type="project" value="UniProtKB-KW"/>
</dbReference>
<feature type="compositionally biased region" description="Basic and acidic residues" evidence="11">
    <location>
        <begin position="560"/>
        <end position="569"/>
    </location>
</feature>
<dbReference type="PANTHER" id="PTHR28286">
    <property type="match status" value="1"/>
</dbReference>
<feature type="transmembrane region" description="Helical" evidence="12">
    <location>
        <begin position="380"/>
        <end position="401"/>
    </location>
</feature>
<evidence type="ECO:0000256" key="9">
    <source>
        <dbReference type="ARBA" id="ARBA00023136"/>
    </source>
</evidence>
<dbReference type="eggNOG" id="ENOG502QQVQ">
    <property type="taxonomic scope" value="Eukaryota"/>
</dbReference>
<feature type="region of interest" description="Disordered" evidence="11">
    <location>
        <begin position="559"/>
        <end position="611"/>
    </location>
</feature>
<feature type="transmembrane region" description="Helical" evidence="12">
    <location>
        <begin position="504"/>
        <end position="523"/>
    </location>
</feature>
<name>K1Y8S4_MARBU</name>
<feature type="transmembrane region" description="Helical" evidence="12">
    <location>
        <begin position="434"/>
        <end position="454"/>
    </location>
</feature>
<organism evidence="13 14">
    <name type="scientific">Marssonina brunnea f. sp. multigermtubi (strain MB_m1)</name>
    <name type="common">Marssonina leaf spot fungus</name>
    <dbReference type="NCBI Taxonomy" id="1072389"/>
    <lineage>
        <taxon>Eukaryota</taxon>
        <taxon>Fungi</taxon>
        <taxon>Dikarya</taxon>
        <taxon>Ascomycota</taxon>
        <taxon>Pezizomycotina</taxon>
        <taxon>Leotiomycetes</taxon>
        <taxon>Helotiales</taxon>
        <taxon>Drepanopezizaceae</taxon>
        <taxon>Drepanopeziza</taxon>
    </lineage>
</organism>
<dbReference type="EMBL" id="JH921428">
    <property type="protein sequence ID" value="EKD21544.1"/>
    <property type="molecule type" value="Genomic_DNA"/>
</dbReference>
<dbReference type="Proteomes" id="UP000006753">
    <property type="component" value="Unassembled WGS sequence"/>
</dbReference>
<accession>K1Y8S4</accession>
<dbReference type="KEGG" id="mbe:MBM_00657"/>
<dbReference type="Gene3D" id="1.20.1070.10">
    <property type="entry name" value="Rhodopsin 7-helix transmembrane proteins"/>
    <property type="match status" value="1"/>
</dbReference>
<gene>
    <name evidence="13" type="ORF">MBM_00657</name>
</gene>
<keyword evidence="3" id="KW-0600">Photoreceptor protein</keyword>
<dbReference type="FunFam" id="1.20.1070.10:FF:000160">
    <property type="entry name" value="Related to Opsin-1"/>
    <property type="match status" value="1"/>
</dbReference>
<evidence type="ECO:0000313" key="14">
    <source>
        <dbReference type="Proteomes" id="UP000006753"/>
    </source>
</evidence>